<keyword evidence="1" id="KW-1133">Transmembrane helix</keyword>
<evidence type="ECO:0000313" key="6">
    <source>
        <dbReference type="Proteomes" id="UP000663829"/>
    </source>
</evidence>
<dbReference type="Proteomes" id="UP000681722">
    <property type="component" value="Unassembled WGS sequence"/>
</dbReference>
<accession>A0A814HUA0</accession>
<gene>
    <name evidence="2" type="ORF">GPM918_LOCUS14454</name>
    <name evidence="3" type="ORF">OVA965_LOCUS25552</name>
    <name evidence="4" type="ORF">SRO942_LOCUS14447</name>
    <name evidence="5" type="ORF">TMI583_LOCUS26282</name>
</gene>
<protein>
    <submittedName>
        <fullName evidence="2">Uncharacterized protein</fullName>
    </submittedName>
</protein>
<sequence length="173" mass="19721">MAKREKATLPSIRTRHITCFYCTAVSLLILSIVLFVLANGPDQAQAFGGNRSKTPVIVSASIILILSIVIVIWITYYTINYCRLKKQNQQRTILNNNKNIITASTTTSIEDETIISTIENRDDRQRRLRNKNYLDDKKIPPIKVNYVSYDNKAFSSINDENSFSVDIPDKPYS</sequence>
<keyword evidence="1" id="KW-0472">Membrane</keyword>
<organism evidence="2 6">
    <name type="scientific">Didymodactylos carnosus</name>
    <dbReference type="NCBI Taxonomy" id="1234261"/>
    <lineage>
        <taxon>Eukaryota</taxon>
        <taxon>Metazoa</taxon>
        <taxon>Spiralia</taxon>
        <taxon>Gnathifera</taxon>
        <taxon>Rotifera</taxon>
        <taxon>Eurotatoria</taxon>
        <taxon>Bdelloidea</taxon>
        <taxon>Philodinida</taxon>
        <taxon>Philodinidae</taxon>
        <taxon>Didymodactylos</taxon>
    </lineage>
</organism>
<dbReference type="EMBL" id="CAJNOQ010003483">
    <property type="protein sequence ID" value="CAF1014684.1"/>
    <property type="molecule type" value="Genomic_DNA"/>
</dbReference>
<dbReference type="Proteomes" id="UP000682733">
    <property type="component" value="Unassembled WGS sequence"/>
</dbReference>
<dbReference type="EMBL" id="CAJNOK010015925">
    <property type="protein sequence ID" value="CAF1234783.1"/>
    <property type="molecule type" value="Genomic_DNA"/>
</dbReference>
<feature type="transmembrane region" description="Helical" evidence="1">
    <location>
        <begin position="20"/>
        <end position="38"/>
    </location>
</feature>
<evidence type="ECO:0000313" key="2">
    <source>
        <dbReference type="EMBL" id="CAF1014684.1"/>
    </source>
</evidence>
<dbReference type="EMBL" id="CAJOBA010037473">
    <property type="protein sequence ID" value="CAF4042769.1"/>
    <property type="molecule type" value="Genomic_DNA"/>
</dbReference>
<keyword evidence="6" id="KW-1185">Reference proteome</keyword>
<evidence type="ECO:0000313" key="5">
    <source>
        <dbReference type="EMBL" id="CAF4042769.1"/>
    </source>
</evidence>
<name>A0A814HUA0_9BILA</name>
<dbReference type="AlphaFoldDB" id="A0A814HUA0"/>
<evidence type="ECO:0000313" key="3">
    <source>
        <dbReference type="EMBL" id="CAF1234783.1"/>
    </source>
</evidence>
<feature type="transmembrane region" description="Helical" evidence="1">
    <location>
        <begin position="58"/>
        <end position="79"/>
    </location>
</feature>
<evidence type="ECO:0000313" key="4">
    <source>
        <dbReference type="EMBL" id="CAF3786046.1"/>
    </source>
</evidence>
<dbReference type="Proteomes" id="UP000677228">
    <property type="component" value="Unassembled WGS sequence"/>
</dbReference>
<proteinExistence type="predicted"/>
<comment type="caution">
    <text evidence="2">The sequence shown here is derived from an EMBL/GenBank/DDBJ whole genome shotgun (WGS) entry which is preliminary data.</text>
</comment>
<dbReference type="EMBL" id="CAJOBC010003481">
    <property type="protein sequence ID" value="CAF3786046.1"/>
    <property type="molecule type" value="Genomic_DNA"/>
</dbReference>
<evidence type="ECO:0000256" key="1">
    <source>
        <dbReference type="SAM" id="Phobius"/>
    </source>
</evidence>
<keyword evidence="1" id="KW-0812">Transmembrane</keyword>
<dbReference type="Proteomes" id="UP000663829">
    <property type="component" value="Unassembled WGS sequence"/>
</dbReference>
<reference evidence="2" key="1">
    <citation type="submission" date="2021-02" db="EMBL/GenBank/DDBJ databases">
        <authorList>
            <person name="Nowell W R."/>
        </authorList>
    </citation>
    <scope>NUCLEOTIDE SEQUENCE</scope>
</reference>